<dbReference type="SUPFAM" id="SSF52129">
    <property type="entry name" value="Caspase-like"/>
    <property type="match status" value="2"/>
</dbReference>
<evidence type="ECO:0000256" key="1">
    <source>
        <dbReference type="ARBA" id="ARBA00009005"/>
    </source>
</evidence>
<dbReference type="InterPro" id="IPR029030">
    <property type="entry name" value="Caspase-like_dom_sf"/>
</dbReference>
<dbReference type="OMA" id="ATIQRCY"/>
<feature type="domain" description="Peptidase C14 caspase" evidence="4">
    <location>
        <begin position="50"/>
        <end position="392"/>
    </location>
</feature>
<dbReference type="GO" id="GO:0006508">
    <property type="term" value="P:proteolysis"/>
    <property type="evidence" value="ECO:0007669"/>
    <property type="project" value="InterPro"/>
</dbReference>
<evidence type="ECO:0000313" key="5">
    <source>
        <dbReference type="EMBL" id="KJA29060.1"/>
    </source>
</evidence>
<dbReference type="GO" id="GO:0005737">
    <property type="term" value="C:cytoplasm"/>
    <property type="evidence" value="ECO:0007669"/>
    <property type="project" value="TreeGrafter"/>
</dbReference>
<keyword evidence="3" id="KW-0645">Protease</keyword>
<dbReference type="EMBL" id="KN817520">
    <property type="protein sequence ID" value="KJA29060.1"/>
    <property type="molecule type" value="Genomic_DNA"/>
</dbReference>
<dbReference type="InterPro" id="IPR011600">
    <property type="entry name" value="Pept_C14_caspase"/>
</dbReference>
<organism evidence="5 6">
    <name type="scientific">Hypholoma sublateritium (strain FD-334 SS-4)</name>
    <dbReference type="NCBI Taxonomy" id="945553"/>
    <lineage>
        <taxon>Eukaryota</taxon>
        <taxon>Fungi</taxon>
        <taxon>Dikarya</taxon>
        <taxon>Basidiomycota</taxon>
        <taxon>Agaricomycotina</taxon>
        <taxon>Agaricomycetes</taxon>
        <taxon>Agaricomycetidae</taxon>
        <taxon>Agaricales</taxon>
        <taxon>Agaricineae</taxon>
        <taxon>Strophariaceae</taxon>
        <taxon>Hypholoma</taxon>
    </lineage>
</organism>
<dbReference type="GO" id="GO:0006915">
    <property type="term" value="P:apoptotic process"/>
    <property type="evidence" value="ECO:0007669"/>
    <property type="project" value="UniProtKB-KW"/>
</dbReference>
<name>A0A0D2QBP9_HYPSF</name>
<accession>A0A0D2QBP9</accession>
<dbReference type="PANTHER" id="PTHR48104">
    <property type="entry name" value="METACASPASE-4"/>
    <property type="match status" value="1"/>
</dbReference>
<dbReference type="Gene3D" id="3.40.50.1460">
    <property type="match status" value="1"/>
</dbReference>
<dbReference type="Pfam" id="PF00656">
    <property type="entry name" value="Peptidase_C14"/>
    <property type="match status" value="1"/>
</dbReference>
<gene>
    <name evidence="5" type="ORF">HYPSUDRAFT_33585</name>
</gene>
<keyword evidence="2" id="KW-0053">Apoptosis</keyword>
<keyword evidence="3" id="KW-0378">Hydrolase</keyword>
<evidence type="ECO:0000259" key="4">
    <source>
        <dbReference type="Pfam" id="PF00656"/>
    </source>
</evidence>
<comment type="similarity">
    <text evidence="1">Belongs to the peptidase C14B family.</text>
</comment>
<evidence type="ECO:0000256" key="2">
    <source>
        <dbReference type="ARBA" id="ARBA00022703"/>
    </source>
</evidence>
<dbReference type="GO" id="GO:0004197">
    <property type="term" value="F:cysteine-type endopeptidase activity"/>
    <property type="evidence" value="ECO:0007669"/>
    <property type="project" value="InterPro"/>
</dbReference>
<reference evidence="6" key="1">
    <citation type="submission" date="2014-04" db="EMBL/GenBank/DDBJ databases">
        <title>Evolutionary Origins and Diversification of the Mycorrhizal Mutualists.</title>
        <authorList>
            <consortium name="DOE Joint Genome Institute"/>
            <consortium name="Mycorrhizal Genomics Consortium"/>
            <person name="Kohler A."/>
            <person name="Kuo A."/>
            <person name="Nagy L.G."/>
            <person name="Floudas D."/>
            <person name="Copeland A."/>
            <person name="Barry K.W."/>
            <person name="Cichocki N."/>
            <person name="Veneault-Fourrey C."/>
            <person name="LaButti K."/>
            <person name="Lindquist E.A."/>
            <person name="Lipzen A."/>
            <person name="Lundell T."/>
            <person name="Morin E."/>
            <person name="Murat C."/>
            <person name="Riley R."/>
            <person name="Ohm R."/>
            <person name="Sun H."/>
            <person name="Tunlid A."/>
            <person name="Henrissat B."/>
            <person name="Grigoriev I.V."/>
            <person name="Hibbett D.S."/>
            <person name="Martin F."/>
        </authorList>
    </citation>
    <scope>NUCLEOTIDE SEQUENCE [LARGE SCALE GENOMIC DNA]</scope>
    <source>
        <strain evidence="6">FD-334 SS-4</strain>
    </source>
</reference>
<evidence type="ECO:0000256" key="3">
    <source>
        <dbReference type="ARBA" id="ARBA00022807"/>
    </source>
</evidence>
<dbReference type="InterPro" id="IPR050452">
    <property type="entry name" value="Metacaspase"/>
</dbReference>
<evidence type="ECO:0000313" key="6">
    <source>
        <dbReference type="Proteomes" id="UP000054270"/>
    </source>
</evidence>
<sequence length="474" mass="53447">MPTIYMLGLIFKFRVHIFRLCIHRRHTRLESICSLAHLIAPRLTPTLAKKKALLIGICGSGDSSGKKKDRRLKGPHNDVKAMSDLLIDLYGYTHGEITKLLDDGKQEDTQPTQERILQAIKDLVKGAERGDRFLFYFAGHASQIDTKNPEEEDGKDEHIVSCDGKLIKDDTLNEYLVKPLPSGCTLRAVIDACHSGSLLDLEHYACNRVYVPWTSKGGKRGVRTLWYRIAKQNAIIMPPLETSRRSTHRSSNDPFLPSITNTLASPVGVQPSVVESSKIYPPKTRCLTVVTETPHLINTQVRFCQSPIDQISSPEARFCDAIHCFNEDDIPEFLSSRADVLCLSSSRDEQKTWEDGKGGSMTQKLVKILRANPNPTLHRMMTHVSHEIHNFYVELHPDARQHKKECAIRKQQKAAQKAARQVGGTASPFLQQSGPAKARKLKSLSLEFVNFQDPELSSHFPITPKNMRIRTWDM</sequence>
<dbReference type="Proteomes" id="UP000054270">
    <property type="component" value="Unassembled WGS sequence"/>
</dbReference>
<dbReference type="OrthoDB" id="3223806at2759"/>
<dbReference type="AlphaFoldDB" id="A0A0D2QBP9"/>
<keyword evidence="3" id="KW-0788">Thiol protease</keyword>
<keyword evidence="6" id="KW-1185">Reference proteome</keyword>
<dbReference type="PANTHER" id="PTHR48104:SF30">
    <property type="entry name" value="METACASPASE-1"/>
    <property type="match status" value="1"/>
</dbReference>
<proteinExistence type="inferred from homology"/>
<protein>
    <recommendedName>
        <fullName evidence="4">Peptidase C14 caspase domain-containing protein</fullName>
    </recommendedName>
</protein>